<dbReference type="CDD" id="cd00075">
    <property type="entry name" value="HATPase"/>
    <property type="match status" value="1"/>
</dbReference>
<dbReference type="InterPro" id="IPR003661">
    <property type="entry name" value="HisK_dim/P_dom"/>
</dbReference>
<evidence type="ECO:0000256" key="4">
    <source>
        <dbReference type="ARBA" id="ARBA00022679"/>
    </source>
</evidence>
<evidence type="ECO:0000256" key="6">
    <source>
        <dbReference type="ARBA" id="ARBA00023012"/>
    </source>
</evidence>
<dbReference type="InterPro" id="IPR000700">
    <property type="entry name" value="PAS-assoc_C"/>
</dbReference>
<evidence type="ECO:0000256" key="3">
    <source>
        <dbReference type="ARBA" id="ARBA00022553"/>
    </source>
</evidence>
<dbReference type="EMBL" id="VOEI01000003">
    <property type="protein sequence ID" value="TWR26240.1"/>
    <property type="molecule type" value="Genomic_DNA"/>
</dbReference>
<dbReference type="InterPro" id="IPR001610">
    <property type="entry name" value="PAC"/>
</dbReference>
<keyword evidence="6" id="KW-0902">Two-component regulatory system</keyword>
<dbReference type="FunFam" id="3.30.450.20:FF:000099">
    <property type="entry name" value="Sensory box sensor histidine kinase"/>
    <property type="match status" value="1"/>
</dbReference>
<proteinExistence type="predicted"/>
<dbReference type="InterPro" id="IPR005467">
    <property type="entry name" value="His_kinase_dom"/>
</dbReference>
<dbReference type="SUPFAM" id="SSF55785">
    <property type="entry name" value="PYP-like sensor domain (PAS domain)"/>
    <property type="match status" value="2"/>
</dbReference>
<evidence type="ECO:0000256" key="8">
    <source>
        <dbReference type="SAM" id="Coils"/>
    </source>
</evidence>
<dbReference type="Pfam" id="PF02518">
    <property type="entry name" value="HATPase_c"/>
    <property type="match status" value="1"/>
</dbReference>
<dbReference type="NCBIfam" id="TIGR00229">
    <property type="entry name" value="sensory_box"/>
    <property type="match status" value="2"/>
</dbReference>
<dbReference type="SMART" id="SM00091">
    <property type="entry name" value="PAS"/>
    <property type="match status" value="2"/>
</dbReference>
<dbReference type="Gene3D" id="3.30.565.10">
    <property type="entry name" value="Histidine kinase-like ATPase, C-terminal domain"/>
    <property type="match status" value="1"/>
</dbReference>
<feature type="domain" description="PAS" evidence="10">
    <location>
        <begin position="211"/>
        <end position="281"/>
    </location>
</feature>
<dbReference type="SMART" id="SM00388">
    <property type="entry name" value="HisKA"/>
    <property type="match status" value="1"/>
</dbReference>
<keyword evidence="13" id="KW-1185">Reference proteome</keyword>
<dbReference type="GO" id="GO:0016036">
    <property type="term" value="P:cellular response to phosphate starvation"/>
    <property type="evidence" value="ECO:0007669"/>
    <property type="project" value="TreeGrafter"/>
</dbReference>
<dbReference type="CDD" id="cd00130">
    <property type="entry name" value="PAS"/>
    <property type="match status" value="2"/>
</dbReference>
<reference evidence="12 13" key="1">
    <citation type="submission" date="2019-07" db="EMBL/GenBank/DDBJ databases">
        <authorList>
            <person name="Kim J."/>
        </authorList>
    </citation>
    <scope>NUCLEOTIDE SEQUENCE [LARGE SCALE GENOMIC DNA]</scope>
    <source>
        <strain evidence="12 13">MJ1a</strain>
    </source>
</reference>
<dbReference type="Pfam" id="PF13426">
    <property type="entry name" value="PAS_9"/>
    <property type="match status" value="1"/>
</dbReference>
<dbReference type="GO" id="GO:0000155">
    <property type="term" value="F:phosphorelay sensor kinase activity"/>
    <property type="evidence" value="ECO:0007669"/>
    <property type="project" value="InterPro"/>
</dbReference>
<keyword evidence="3" id="KW-0597">Phosphoprotein</keyword>
<dbReference type="SUPFAM" id="SSF47384">
    <property type="entry name" value="Homodimeric domain of signal transducing histidine kinase"/>
    <property type="match status" value="1"/>
</dbReference>
<comment type="catalytic activity">
    <reaction evidence="1">
        <text>ATP + protein L-histidine = ADP + protein N-phospho-L-histidine.</text>
        <dbReference type="EC" id="2.7.13.3"/>
    </reaction>
</comment>
<keyword evidence="4" id="KW-0808">Transferase</keyword>
<evidence type="ECO:0000256" key="5">
    <source>
        <dbReference type="ARBA" id="ARBA00022777"/>
    </source>
</evidence>
<dbReference type="InterPro" id="IPR050351">
    <property type="entry name" value="BphY/WalK/GraS-like"/>
</dbReference>
<dbReference type="InterPro" id="IPR036890">
    <property type="entry name" value="HATPase_C_sf"/>
</dbReference>
<dbReference type="AlphaFoldDB" id="A0A563U4G2"/>
<dbReference type="InterPro" id="IPR000014">
    <property type="entry name" value="PAS"/>
</dbReference>
<keyword evidence="5" id="KW-0418">Kinase</keyword>
<dbReference type="Proteomes" id="UP000318010">
    <property type="component" value="Unassembled WGS sequence"/>
</dbReference>
<dbReference type="Gene3D" id="3.30.450.20">
    <property type="entry name" value="PAS domain"/>
    <property type="match status" value="2"/>
</dbReference>
<organism evidence="12 13">
    <name type="scientific">Mucilaginibacter achroorhodeus</name>
    <dbReference type="NCBI Taxonomy" id="2599294"/>
    <lineage>
        <taxon>Bacteria</taxon>
        <taxon>Pseudomonadati</taxon>
        <taxon>Bacteroidota</taxon>
        <taxon>Sphingobacteriia</taxon>
        <taxon>Sphingobacteriales</taxon>
        <taxon>Sphingobacteriaceae</taxon>
        <taxon>Mucilaginibacter</taxon>
    </lineage>
</organism>
<gene>
    <name evidence="12" type="ORF">FPZ42_11485</name>
</gene>
<feature type="domain" description="Histidine kinase" evidence="9">
    <location>
        <begin position="340"/>
        <end position="552"/>
    </location>
</feature>
<dbReference type="InterPro" id="IPR035965">
    <property type="entry name" value="PAS-like_dom_sf"/>
</dbReference>
<dbReference type="FunFam" id="1.10.287.130:FF:000001">
    <property type="entry name" value="Two-component sensor histidine kinase"/>
    <property type="match status" value="1"/>
</dbReference>
<dbReference type="CDD" id="cd00082">
    <property type="entry name" value="HisKA"/>
    <property type="match status" value="1"/>
</dbReference>
<feature type="coiled-coil region" evidence="8">
    <location>
        <begin position="37"/>
        <end position="64"/>
    </location>
</feature>
<evidence type="ECO:0000313" key="12">
    <source>
        <dbReference type="EMBL" id="TWR26240.1"/>
    </source>
</evidence>
<evidence type="ECO:0000256" key="7">
    <source>
        <dbReference type="ARBA" id="ARBA00023136"/>
    </source>
</evidence>
<dbReference type="InterPro" id="IPR013655">
    <property type="entry name" value="PAS_fold_3"/>
</dbReference>
<accession>A0A563U4G2</accession>
<name>A0A563U4G2_9SPHI</name>
<keyword evidence="8" id="KW-0175">Coiled coil</keyword>
<dbReference type="PROSITE" id="PS50113">
    <property type="entry name" value="PAC"/>
    <property type="match status" value="2"/>
</dbReference>
<dbReference type="PROSITE" id="PS50109">
    <property type="entry name" value="HIS_KIN"/>
    <property type="match status" value="1"/>
</dbReference>
<evidence type="ECO:0000313" key="13">
    <source>
        <dbReference type="Proteomes" id="UP000318010"/>
    </source>
</evidence>
<feature type="domain" description="PAC" evidence="11">
    <location>
        <begin position="284"/>
        <end position="336"/>
    </location>
</feature>
<dbReference type="Pfam" id="PF08447">
    <property type="entry name" value="PAS_3"/>
    <property type="match status" value="1"/>
</dbReference>
<dbReference type="InterPro" id="IPR036097">
    <property type="entry name" value="HisK_dim/P_sf"/>
</dbReference>
<evidence type="ECO:0000256" key="2">
    <source>
        <dbReference type="ARBA" id="ARBA00012438"/>
    </source>
</evidence>
<dbReference type="SMART" id="SM00387">
    <property type="entry name" value="HATPase_c"/>
    <property type="match status" value="1"/>
</dbReference>
<dbReference type="FunFam" id="3.30.565.10:FF:000006">
    <property type="entry name" value="Sensor histidine kinase WalK"/>
    <property type="match status" value="1"/>
</dbReference>
<dbReference type="SMART" id="SM00086">
    <property type="entry name" value="PAC"/>
    <property type="match status" value="2"/>
</dbReference>
<dbReference type="GO" id="GO:0004721">
    <property type="term" value="F:phosphoprotein phosphatase activity"/>
    <property type="evidence" value="ECO:0007669"/>
    <property type="project" value="TreeGrafter"/>
</dbReference>
<dbReference type="InterPro" id="IPR003594">
    <property type="entry name" value="HATPase_dom"/>
</dbReference>
<dbReference type="EC" id="2.7.13.3" evidence="2"/>
<evidence type="ECO:0000259" key="11">
    <source>
        <dbReference type="PROSITE" id="PS50113"/>
    </source>
</evidence>
<comment type="caution">
    <text evidence="12">The sequence shown here is derived from an EMBL/GenBank/DDBJ whole genome shotgun (WGS) entry which is preliminary data.</text>
</comment>
<evidence type="ECO:0000256" key="1">
    <source>
        <dbReference type="ARBA" id="ARBA00000085"/>
    </source>
</evidence>
<dbReference type="PROSITE" id="PS50112">
    <property type="entry name" value="PAS"/>
    <property type="match status" value="2"/>
</dbReference>
<dbReference type="SUPFAM" id="SSF55874">
    <property type="entry name" value="ATPase domain of HSP90 chaperone/DNA topoisomerase II/histidine kinase"/>
    <property type="match status" value="1"/>
</dbReference>
<evidence type="ECO:0000259" key="9">
    <source>
        <dbReference type="PROSITE" id="PS50109"/>
    </source>
</evidence>
<dbReference type="GO" id="GO:0005886">
    <property type="term" value="C:plasma membrane"/>
    <property type="evidence" value="ECO:0007669"/>
    <property type="project" value="TreeGrafter"/>
</dbReference>
<feature type="domain" description="PAC" evidence="11">
    <location>
        <begin position="160"/>
        <end position="210"/>
    </location>
</feature>
<dbReference type="PANTHER" id="PTHR45453">
    <property type="entry name" value="PHOSPHATE REGULON SENSOR PROTEIN PHOR"/>
    <property type="match status" value="1"/>
</dbReference>
<keyword evidence="7" id="KW-0472">Membrane</keyword>
<feature type="domain" description="PAS" evidence="10">
    <location>
        <begin position="85"/>
        <end position="140"/>
    </location>
</feature>
<dbReference type="PANTHER" id="PTHR45453:SF1">
    <property type="entry name" value="PHOSPHATE REGULON SENSOR PROTEIN PHOR"/>
    <property type="match status" value="1"/>
</dbReference>
<dbReference type="InterPro" id="IPR004358">
    <property type="entry name" value="Sig_transdc_His_kin-like_C"/>
</dbReference>
<sequence length="698" mass="80658">MYSTLPNPGRTYKNNIVVSYYKMVSLKPTFYPILQTMTDYAELLKQLQLQVDSLQAENLELKRSQRREIDSRDINDAASEMLRINQLRYRTIFENSLLGNKIIGSDLKILQVNQALVDMLGYQSKNEITGKIIIEFAHPDYAGDWQILQQRLWSKRLPSFNLETRLVKKNGESIWVNVISMLFRDGNDMLGFTTIEDISDRRSEFDVLRMREENFRTITNIIPQQVFTAAPNGKLVFVNKQVCDYLGSNDAEIIQNGWDESIHPEDVEKCRAAWSTSVQTGKDFTIEFRLKNEQDDYRWFLGRATALRNDEDSITLWLGTNTDIQAQKDNEHRKDEFLSIVSHELRTPLTSIKLYNQLSQKNGSPEKQAEFTSKSKSHIIRLERLITDLLDVSRINAGKMTYNIETFDFDKLIKETVDSLQLLNNNHELVVQECDPIEIKGDKHRIEQVLNNLILNAIKYSPDATQVIINSKVISDSIIVSIQDFGIGIEEKDLTRLFDRYYRVDNSSMRFDGLGMGLYISAEILKRHNGSLWIESEPGKGSTFNFLLPINGERNLTVVDTDNKTFYSANFIEVRYNEEKGWLETEWLGYQNLESVKKGCMAILEMVKAAKYTQILNDNTLVRGNWSEAADWGASFWFPALREAGLKQFAWIYSPSAFSRLAADRSVQTDLGDFQTHFFTDKESAEEWLGRQKMFDRV</sequence>
<dbReference type="Pfam" id="PF00512">
    <property type="entry name" value="HisKA"/>
    <property type="match status" value="1"/>
</dbReference>
<evidence type="ECO:0000259" key="10">
    <source>
        <dbReference type="PROSITE" id="PS50112"/>
    </source>
</evidence>
<dbReference type="PRINTS" id="PR00344">
    <property type="entry name" value="BCTRLSENSOR"/>
</dbReference>
<protein>
    <recommendedName>
        <fullName evidence="2">histidine kinase</fullName>
        <ecNumber evidence="2">2.7.13.3</ecNumber>
    </recommendedName>
</protein>
<dbReference type="Gene3D" id="1.10.287.130">
    <property type="match status" value="1"/>
</dbReference>